<feature type="transmembrane region" description="Helical" evidence="7">
    <location>
        <begin position="51"/>
        <end position="70"/>
    </location>
</feature>
<dbReference type="Proteomes" id="UP000277094">
    <property type="component" value="Unassembled WGS sequence"/>
</dbReference>
<feature type="transmembrane region" description="Helical" evidence="7">
    <location>
        <begin position="141"/>
        <end position="159"/>
    </location>
</feature>
<dbReference type="OrthoDB" id="9781469at2"/>
<feature type="transmembrane region" description="Helical" evidence="7">
    <location>
        <begin position="440"/>
        <end position="460"/>
    </location>
</feature>
<protein>
    <submittedName>
        <fullName evidence="9">DHA2 family efflux MFS transporter permease subunit</fullName>
    </submittedName>
</protein>
<comment type="subcellular location">
    <subcellularLocation>
        <location evidence="1">Cell membrane</location>
        <topology evidence="1">Multi-pass membrane protein</topology>
    </subcellularLocation>
</comment>
<keyword evidence="5 7" id="KW-1133">Transmembrane helix</keyword>
<sequence>MTSTPETERTQGAGTSIAVACIATVMLMLDISVVNTALNDISHGLDTGLSGLQWVIDAYTLPLAAVVLTAGSIADRFGRKKLFLQGMVVFTAASALCAAAPGISTLVTARAVQGLGAAVLFATALALISEVTPTPESRAKALGIFGAAIGASFAVGPFIGGTLTEWVSWRAIFWINVPIGIVCLLLSRRVHESSDPNARKVDIPGQIALIGGMFLLVFALLRGNEDGWDSTKVIASLVGAGVFLVGFGVIEHLSQEPMLPLTLFRQARFTGPQVVVVGISATFFAGFLYATLYLQQVVGLSPIRTGLAYLPGTFLVFVVSGASAGLLTRVKPAILATIGLVFIAAGVWVMGLNTEVDSGWSAILPGLLIASVGCGLVNPSGSALALEALPPEQSGLASGASDTFRQTGVAVGIAWLGTYIPAGSAFAPDKNPFVDGMHNAFDAAAIFALVCAIGTGLLLLRRDREPAGDATAVAEPA</sequence>
<dbReference type="InterPro" id="IPR036259">
    <property type="entry name" value="MFS_trans_sf"/>
</dbReference>
<dbReference type="NCBIfam" id="TIGR00711">
    <property type="entry name" value="efflux_EmrB"/>
    <property type="match status" value="1"/>
</dbReference>
<feature type="transmembrane region" description="Helical" evidence="7">
    <location>
        <begin position="407"/>
        <end position="428"/>
    </location>
</feature>
<evidence type="ECO:0000256" key="3">
    <source>
        <dbReference type="ARBA" id="ARBA00022475"/>
    </source>
</evidence>
<dbReference type="PANTHER" id="PTHR42718:SF49">
    <property type="entry name" value="EXPORT PROTEIN"/>
    <property type="match status" value="1"/>
</dbReference>
<evidence type="ECO:0000256" key="5">
    <source>
        <dbReference type="ARBA" id="ARBA00022989"/>
    </source>
</evidence>
<feature type="transmembrane region" description="Helical" evidence="7">
    <location>
        <begin position="306"/>
        <end position="326"/>
    </location>
</feature>
<dbReference type="Pfam" id="PF07690">
    <property type="entry name" value="MFS_1"/>
    <property type="match status" value="1"/>
</dbReference>
<evidence type="ECO:0000259" key="8">
    <source>
        <dbReference type="PROSITE" id="PS50850"/>
    </source>
</evidence>
<feature type="transmembrane region" description="Helical" evidence="7">
    <location>
        <begin position="12"/>
        <end position="31"/>
    </location>
</feature>
<evidence type="ECO:0000256" key="4">
    <source>
        <dbReference type="ARBA" id="ARBA00022692"/>
    </source>
</evidence>
<comment type="caution">
    <text evidence="9">The sequence shown here is derived from an EMBL/GenBank/DDBJ whole genome shotgun (WGS) entry which is preliminary data.</text>
</comment>
<keyword evidence="10" id="KW-1185">Reference proteome</keyword>
<feature type="transmembrane region" description="Helical" evidence="7">
    <location>
        <begin position="203"/>
        <end position="221"/>
    </location>
</feature>
<dbReference type="RefSeq" id="WP_123234509.1">
    <property type="nucleotide sequence ID" value="NZ_RJSG01000002.1"/>
</dbReference>
<organism evidence="9 10">
    <name type="scientific">Nocardioides marmorisolisilvae</name>
    <dbReference type="NCBI Taxonomy" id="1542737"/>
    <lineage>
        <taxon>Bacteria</taxon>
        <taxon>Bacillati</taxon>
        <taxon>Actinomycetota</taxon>
        <taxon>Actinomycetes</taxon>
        <taxon>Propionibacteriales</taxon>
        <taxon>Nocardioidaceae</taxon>
        <taxon>Nocardioides</taxon>
    </lineage>
</organism>
<dbReference type="SUPFAM" id="SSF103473">
    <property type="entry name" value="MFS general substrate transporter"/>
    <property type="match status" value="1"/>
</dbReference>
<gene>
    <name evidence="9" type="ORF">EFL95_13890</name>
</gene>
<feature type="transmembrane region" description="Helical" evidence="7">
    <location>
        <begin position="233"/>
        <end position="253"/>
    </location>
</feature>
<keyword evidence="4 7" id="KW-0812">Transmembrane</keyword>
<dbReference type="InterPro" id="IPR011701">
    <property type="entry name" value="MFS"/>
</dbReference>
<dbReference type="InterPro" id="IPR004638">
    <property type="entry name" value="EmrB-like"/>
</dbReference>
<dbReference type="InterPro" id="IPR020846">
    <property type="entry name" value="MFS_dom"/>
</dbReference>
<dbReference type="GO" id="GO:0005886">
    <property type="term" value="C:plasma membrane"/>
    <property type="evidence" value="ECO:0007669"/>
    <property type="project" value="UniProtKB-SubCell"/>
</dbReference>
<accession>A0A3N0DWY2</accession>
<dbReference type="Gene3D" id="1.20.1250.20">
    <property type="entry name" value="MFS general substrate transporter like domains"/>
    <property type="match status" value="1"/>
</dbReference>
<evidence type="ECO:0000256" key="1">
    <source>
        <dbReference type="ARBA" id="ARBA00004651"/>
    </source>
</evidence>
<dbReference type="GO" id="GO:0022857">
    <property type="term" value="F:transmembrane transporter activity"/>
    <property type="evidence" value="ECO:0007669"/>
    <property type="project" value="InterPro"/>
</dbReference>
<dbReference type="EMBL" id="RJSG01000002">
    <property type="protein sequence ID" value="RNL80006.1"/>
    <property type="molecule type" value="Genomic_DNA"/>
</dbReference>
<keyword evidence="2" id="KW-0813">Transport</keyword>
<evidence type="ECO:0000256" key="6">
    <source>
        <dbReference type="ARBA" id="ARBA00023136"/>
    </source>
</evidence>
<dbReference type="AlphaFoldDB" id="A0A3N0DWY2"/>
<keyword evidence="6 7" id="KW-0472">Membrane</keyword>
<feature type="transmembrane region" description="Helical" evidence="7">
    <location>
        <begin position="109"/>
        <end position="129"/>
    </location>
</feature>
<feature type="domain" description="Major facilitator superfamily (MFS) profile" evidence="8">
    <location>
        <begin position="16"/>
        <end position="466"/>
    </location>
</feature>
<reference evidence="9 10" key="1">
    <citation type="submission" date="2018-11" db="EMBL/GenBank/DDBJ databases">
        <authorList>
            <person name="Li F."/>
        </authorList>
    </citation>
    <scope>NUCLEOTIDE SEQUENCE [LARGE SCALE GENOMIC DNA]</scope>
    <source>
        <strain evidence="9 10">KIS18-7</strain>
    </source>
</reference>
<feature type="transmembrane region" description="Helical" evidence="7">
    <location>
        <begin position="274"/>
        <end position="294"/>
    </location>
</feature>
<evidence type="ECO:0000256" key="2">
    <source>
        <dbReference type="ARBA" id="ARBA00022448"/>
    </source>
</evidence>
<proteinExistence type="predicted"/>
<name>A0A3N0DWY2_9ACTN</name>
<feature type="transmembrane region" description="Helical" evidence="7">
    <location>
        <begin position="171"/>
        <end position="191"/>
    </location>
</feature>
<feature type="transmembrane region" description="Helical" evidence="7">
    <location>
        <begin position="82"/>
        <end position="103"/>
    </location>
</feature>
<feature type="transmembrane region" description="Helical" evidence="7">
    <location>
        <begin position="333"/>
        <end position="351"/>
    </location>
</feature>
<evidence type="ECO:0000256" key="7">
    <source>
        <dbReference type="SAM" id="Phobius"/>
    </source>
</evidence>
<dbReference type="PROSITE" id="PS50850">
    <property type="entry name" value="MFS"/>
    <property type="match status" value="1"/>
</dbReference>
<feature type="transmembrane region" description="Helical" evidence="7">
    <location>
        <begin position="363"/>
        <end position="386"/>
    </location>
</feature>
<evidence type="ECO:0000313" key="10">
    <source>
        <dbReference type="Proteomes" id="UP000277094"/>
    </source>
</evidence>
<dbReference type="PANTHER" id="PTHR42718">
    <property type="entry name" value="MAJOR FACILITATOR SUPERFAMILY MULTIDRUG TRANSPORTER MFSC"/>
    <property type="match status" value="1"/>
</dbReference>
<dbReference type="Gene3D" id="1.20.1720.10">
    <property type="entry name" value="Multidrug resistance protein D"/>
    <property type="match status" value="1"/>
</dbReference>
<dbReference type="CDD" id="cd17321">
    <property type="entry name" value="MFS_MMR_MDR_like"/>
    <property type="match status" value="1"/>
</dbReference>
<evidence type="ECO:0000313" key="9">
    <source>
        <dbReference type="EMBL" id="RNL80006.1"/>
    </source>
</evidence>
<keyword evidence="3" id="KW-1003">Cell membrane</keyword>